<dbReference type="InterPro" id="IPR050256">
    <property type="entry name" value="Glycosyltransferase_2"/>
</dbReference>
<protein>
    <recommendedName>
        <fullName evidence="2">Glycosyltransferase 2-like domain-containing protein</fullName>
    </recommendedName>
</protein>
<name>X1EPV3_9ZZZZ</name>
<dbReference type="Pfam" id="PF00535">
    <property type="entry name" value="Glycos_transf_2"/>
    <property type="match status" value="1"/>
</dbReference>
<keyword evidence="1" id="KW-0812">Transmembrane</keyword>
<dbReference type="CDD" id="cd04179">
    <property type="entry name" value="DPM_DPG-synthase_like"/>
    <property type="match status" value="1"/>
</dbReference>
<dbReference type="PANTHER" id="PTHR48090:SF7">
    <property type="entry name" value="RFBJ PROTEIN"/>
    <property type="match status" value="1"/>
</dbReference>
<feature type="non-terminal residue" evidence="3">
    <location>
        <position position="266"/>
    </location>
</feature>
<dbReference type="AlphaFoldDB" id="X1EPV3"/>
<feature type="transmembrane region" description="Helical" evidence="1">
    <location>
        <begin position="198"/>
        <end position="221"/>
    </location>
</feature>
<gene>
    <name evidence="3" type="ORF">S03H2_10450</name>
</gene>
<evidence type="ECO:0000256" key="1">
    <source>
        <dbReference type="SAM" id="Phobius"/>
    </source>
</evidence>
<feature type="domain" description="Glycosyltransferase 2-like" evidence="2">
    <location>
        <begin position="2"/>
        <end position="130"/>
    </location>
</feature>
<dbReference type="SUPFAM" id="SSF53448">
    <property type="entry name" value="Nucleotide-diphospho-sugar transferases"/>
    <property type="match status" value="1"/>
</dbReference>
<dbReference type="InterPro" id="IPR029044">
    <property type="entry name" value="Nucleotide-diphossugar_trans"/>
</dbReference>
<dbReference type="Gene3D" id="3.90.550.10">
    <property type="entry name" value="Spore Coat Polysaccharide Biosynthesis Protein SpsA, Chain A"/>
    <property type="match status" value="1"/>
</dbReference>
<sequence>MIDDGSTDNTAEVARQHGADHVVRFKSNRGLAAAFSIGLESSLERGADVIVHTDADNQYKGECIPDIVQPILAGRVDIVVGTRPIEAIAEFSWLKKKLQRLGSWVVRQVSGTDIRDATSGFRAYSRTAAMRLSVVSDFTYTLETLIQAGRTNLAIAQVPIQTNLQTRASRLFSSTPAYIWQSAKTILRIYALYRPLRFFATIGLLLFLPGLVLGGRFVYYYMTGQGGGHIQSLILAAVLMLLGLQIGIFGLLADLIAANRKLIQEN</sequence>
<reference evidence="3" key="1">
    <citation type="journal article" date="2014" name="Front. Microbiol.">
        <title>High frequency of phylogenetically diverse reductive dehalogenase-homologous genes in deep subseafloor sedimentary metagenomes.</title>
        <authorList>
            <person name="Kawai M."/>
            <person name="Futagami T."/>
            <person name="Toyoda A."/>
            <person name="Takaki Y."/>
            <person name="Nishi S."/>
            <person name="Hori S."/>
            <person name="Arai W."/>
            <person name="Tsubouchi T."/>
            <person name="Morono Y."/>
            <person name="Uchiyama I."/>
            <person name="Ito T."/>
            <person name="Fujiyama A."/>
            <person name="Inagaki F."/>
            <person name="Takami H."/>
        </authorList>
    </citation>
    <scope>NUCLEOTIDE SEQUENCE</scope>
    <source>
        <strain evidence="3">Expedition CK06-06</strain>
    </source>
</reference>
<dbReference type="InterPro" id="IPR001173">
    <property type="entry name" value="Glyco_trans_2-like"/>
</dbReference>
<feature type="transmembrane region" description="Helical" evidence="1">
    <location>
        <begin position="233"/>
        <end position="257"/>
    </location>
</feature>
<keyword evidence="1" id="KW-0472">Membrane</keyword>
<dbReference type="PANTHER" id="PTHR48090">
    <property type="entry name" value="UNDECAPRENYL-PHOSPHATE 4-DEOXY-4-FORMAMIDO-L-ARABINOSE TRANSFERASE-RELATED"/>
    <property type="match status" value="1"/>
</dbReference>
<evidence type="ECO:0000259" key="2">
    <source>
        <dbReference type="Pfam" id="PF00535"/>
    </source>
</evidence>
<keyword evidence="1" id="KW-1133">Transmembrane helix</keyword>
<comment type="caution">
    <text evidence="3">The sequence shown here is derived from an EMBL/GenBank/DDBJ whole genome shotgun (WGS) entry which is preliminary data.</text>
</comment>
<accession>X1EPV3</accession>
<organism evidence="3">
    <name type="scientific">marine sediment metagenome</name>
    <dbReference type="NCBI Taxonomy" id="412755"/>
    <lineage>
        <taxon>unclassified sequences</taxon>
        <taxon>metagenomes</taxon>
        <taxon>ecological metagenomes</taxon>
    </lineage>
</organism>
<proteinExistence type="predicted"/>
<evidence type="ECO:0000313" key="3">
    <source>
        <dbReference type="EMBL" id="GAH35431.1"/>
    </source>
</evidence>
<dbReference type="EMBL" id="BARU01005373">
    <property type="protein sequence ID" value="GAH35431.1"/>
    <property type="molecule type" value="Genomic_DNA"/>
</dbReference>